<dbReference type="EMBL" id="JAKELL010000012">
    <property type="protein sequence ID" value="KAH8995415.1"/>
    <property type="molecule type" value="Genomic_DNA"/>
</dbReference>
<protein>
    <submittedName>
        <fullName evidence="2">Uncharacterized protein</fullName>
    </submittedName>
</protein>
<proteinExistence type="predicted"/>
<evidence type="ECO:0000313" key="3">
    <source>
        <dbReference type="Proteomes" id="UP001201163"/>
    </source>
</evidence>
<gene>
    <name evidence="2" type="ORF">EDB92DRAFT_203165</name>
</gene>
<accession>A0AAD4LM00</accession>
<feature type="region of interest" description="Disordered" evidence="1">
    <location>
        <begin position="77"/>
        <end position="98"/>
    </location>
</feature>
<feature type="compositionally biased region" description="Pro residues" evidence="1">
    <location>
        <begin position="82"/>
        <end position="95"/>
    </location>
</feature>
<name>A0AAD4LM00_9AGAM</name>
<sequence length="170" mass="18849">MHNTRHSSHGRPRPPLLVHPPFPSFAWVMTAQANPPTHAYSYGYVQNAHAQARAVTQMQTEVQTHLPASCAWPYPRSTKSLLPPPRPPASEPAPPHEFMDTVDYRYHDPPTRPYVPWRAGLTPERYRTQMVVPSPVASPSRAKTKHLKSVLRALRRACGLSKGNGPGGAA</sequence>
<evidence type="ECO:0000313" key="2">
    <source>
        <dbReference type="EMBL" id="KAH8995415.1"/>
    </source>
</evidence>
<evidence type="ECO:0000256" key="1">
    <source>
        <dbReference type="SAM" id="MobiDB-lite"/>
    </source>
</evidence>
<dbReference type="Proteomes" id="UP001201163">
    <property type="component" value="Unassembled WGS sequence"/>
</dbReference>
<dbReference type="AlphaFoldDB" id="A0AAD4LM00"/>
<keyword evidence="3" id="KW-1185">Reference proteome</keyword>
<organism evidence="2 3">
    <name type="scientific">Lactarius akahatsu</name>
    <dbReference type="NCBI Taxonomy" id="416441"/>
    <lineage>
        <taxon>Eukaryota</taxon>
        <taxon>Fungi</taxon>
        <taxon>Dikarya</taxon>
        <taxon>Basidiomycota</taxon>
        <taxon>Agaricomycotina</taxon>
        <taxon>Agaricomycetes</taxon>
        <taxon>Russulales</taxon>
        <taxon>Russulaceae</taxon>
        <taxon>Lactarius</taxon>
    </lineage>
</organism>
<comment type="caution">
    <text evidence="2">The sequence shown here is derived from an EMBL/GenBank/DDBJ whole genome shotgun (WGS) entry which is preliminary data.</text>
</comment>
<reference evidence="2" key="1">
    <citation type="submission" date="2022-01" db="EMBL/GenBank/DDBJ databases">
        <title>Comparative genomics reveals a dynamic genome evolution in the ectomycorrhizal milk-cap (Lactarius) mushrooms.</title>
        <authorList>
            <consortium name="DOE Joint Genome Institute"/>
            <person name="Lebreton A."/>
            <person name="Tang N."/>
            <person name="Kuo A."/>
            <person name="LaButti K."/>
            <person name="Drula E."/>
            <person name="Barry K."/>
            <person name="Clum A."/>
            <person name="Lipzen A."/>
            <person name="Mousain D."/>
            <person name="Ng V."/>
            <person name="Wang R."/>
            <person name="Wang X."/>
            <person name="Dai Y."/>
            <person name="Henrissat B."/>
            <person name="Grigoriev I.V."/>
            <person name="Guerin-Laguette A."/>
            <person name="Yu F."/>
            <person name="Martin F.M."/>
        </authorList>
    </citation>
    <scope>NUCLEOTIDE SEQUENCE</scope>
    <source>
        <strain evidence="2">QP</strain>
    </source>
</reference>